<sequence length="424" mass="47443">MNSAANTNAPYAARTSNRSPENGLVFWGVVASPYQLKMQALADSGGVPWQRWPDQAGFLNALKTPVRLARSRRTQTIGRFPQRIPGLDEYPAVPYYSLDGETFHYDSTGLALHLDHLKACPQPLLPEHPALRFVCRLIDEAYDEFGLYMVHHNRWVTSAATNIMGETTSREMRKLLPPGSRRRFGRKLAERQVRRCCYLFSAAPEGFSAGVDKNLTVQARPGFPATHELLDNAWRRYLAAMEQVLREQPFLLGDRFTLADASAYGQLGMNLSDGRAAELLEQLAPRTFAWLGMIRNGEHVNSTGNLYLSPHLEALLDIIAGTFIPLMQQNEAAYCSALTHGQTLFNEAAFDRGEALYDGTLMDRPFRAVVKTFQVIVWRELCLHWEGLAASDREQLKSVLPVLVNSAFTLQGADRTAHTSASIY</sequence>
<dbReference type="OrthoDB" id="5724894at2"/>
<organism evidence="1 2">
    <name type="scientific">Kineobactrum sediminis</name>
    <dbReference type="NCBI Taxonomy" id="1905677"/>
    <lineage>
        <taxon>Bacteria</taxon>
        <taxon>Pseudomonadati</taxon>
        <taxon>Pseudomonadota</taxon>
        <taxon>Gammaproteobacteria</taxon>
        <taxon>Cellvibrionales</taxon>
        <taxon>Halieaceae</taxon>
        <taxon>Kineobactrum</taxon>
    </lineage>
</organism>
<protein>
    <recommendedName>
        <fullName evidence="3">Glutathione S-transferase</fullName>
    </recommendedName>
</protein>
<evidence type="ECO:0000313" key="1">
    <source>
        <dbReference type="EMBL" id="PLW82363.1"/>
    </source>
</evidence>
<reference evidence="2" key="1">
    <citation type="submission" date="2017-11" db="EMBL/GenBank/DDBJ databases">
        <title>The draft genome sequence of Chromatocurvus sp. F02.</title>
        <authorList>
            <person name="Du Z.-J."/>
            <person name="Chang Y.-Q."/>
        </authorList>
    </citation>
    <scope>NUCLEOTIDE SEQUENCE [LARGE SCALE GENOMIC DNA]</scope>
    <source>
        <strain evidence="2">F02</strain>
    </source>
</reference>
<dbReference type="RefSeq" id="WP_101521615.1">
    <property type="nucleotide sequence ID" value="NZ_PKLZ01000008.1"/>
</dbReference>
<dbReference type="AlphaFoldDB" id="A0A2N5Y1V0"/>
<comment type="caution">
    <text evidence="1">The sequence shown here is derived from an EMBL/GenBank/DDBJ whole genome shotgun (WGS) entry which is preliminary data.</text>
</comment>
<dbReference type="Gene3D" id="1.20.1050.10">
    <property type="match status" value="1"/>
</dbReference>
<dbReference type="Pfam" id="PF13410">
    <property type="entry name" value="GST_C_2"/>
    <property type="match status" value="1"/>
</dbReference>
<accession>A0A2N5Y1V0</accession>
<dbReference type="Proteomes" id="UP000234845">
    <property type="component" value="Unassembled WGS sequence"/>
</dbReference>
<name>A0A2N5Y1V0_9GAMM</name>
<gene>
    <name evidence="1" type="ORF">CWI75_11415</name>
</gene>
<keyword evidence="2" id="KW-1185">Reference proteome</keyword>
<evidence type="ECO:0000313" key="2">
    <source>
        <dbReference type="Proteomes" id="UP000234845"/>
    </source>
</evidence>
<dbReference type="InterPro" id="IPR036282">
    <property type="entry name" value="Glutathione-S-Trfase_C_sf"/>
</dbReference>
<dbReference type="SUPFAM" id="SSF47616">
    <property type="entry name" value="GST C-terminal domain-like"/>
    <property type="match status" value="1"/>
</dbReference>
<proteinExistence type="predicted"/>
<evidence type="ECO:0008006" key="3">
    <source>
        <dbReference type="Google" id="ProtNLM"/>
    </source>
</evidence>
<dbReference type="EMBL" id="PKLZ01000008">
    <property type="protein sequence ID" value="PLW82363.1"/>
    <property type="molecule type" value="Genomic_DNA"/>
</dbReference>